<accession>A0A0E9WGG5</accession>
<protein>
    <submittedName>
        <fullName evidence="1">Uncharacterized protein</fullName>
    </submittedName>
</protein>
<dbReference type="AlphaFoldDB" id="A0A0E9WGG5"/>
<dbReference type="EMBL" id="GBXM01019897">
    <property type="protein sequence ID" value="JAH88680.1"/>
    <property type="molecule type" value="Transcribed_RNA"/>
</dbReference>
<reference evidence="1" key="2">
    <citation type="journal article" date="2015" name="Fish Shellfish Immunol.">
        <title>Early steps in the European eel (Anguilla anguilla)-Vibrio vulnificus interaction in the gills: Role of the RtxA13 toxin.</title>
        <authorList>
            <person name="Callol A."/>
            <person name="Pajuelo D."/>
            <person name="Ebbesson L."/>
            <person name="Teles M."/>
            <person name="MacKenzie S."/>
            <person name="Amaro C."/>
        </authorList>
    </citation>
    <scope>NUCLEOTIDE SEQUENCE</scope>
</reference>
<sequence length="33" mass="3873">MKCKCFLTYLFYSNISFLNSFHYVSAGVNFLIT</sequence>
<proteinExistence type="predicted"/>
<reference evidence="1" key="1">
    <citation type="submission" date="2014-11" db="EMBL/GenBank/DDBJ databases">
        <authorList>
            <person name="Amaro Gonzalez C."/>
        </authorList>
    </citation>
    <scope>NUCLEOTIDE SEQUENCE</scope>
</reference>
<evidence type="ECO:0000313" key="1">
    <source>
        <dbReference type="EMBL" id="JAH88680.1"/>
    </source>
</evidence>
<name>A0A0E9WGG5_ANGAN</name>
<organism evidence="1">
    <name type="scientific">Anguilla anguilla</name>
    <name type="common">European freshwater eel</name>
    <name type="synonym">Muraena anguilla</name>
    <dbReference type="NCBI Taxonomy" id="7936"/>
    <lineage>
        <taxon>Eukaryota</taxon>
        <taxon>Metazoa</taxon>
        <taxon>Chordata</taxon>
        <taxon>Craniata</taxon>
        <taxon>Vertebrata</taxon>
        <taxon>Euteleostomi</taxon>
        <taxon>Actinopterygii</taxon>
        <taxon>Neopterygii</taxon>
        <taxon>Teleostei</taxon>
        <taxon>Anguilliformes</taxon>
        <taxon>Anguillidae</taxon>
        <taxon>Anguilla</taxon>
    </lineage>
</organism>